<keyword evidence="3" id="KW-1185">Reference proteome</keyword>
<sequence>MLAVELLSVTREALALTSSCCNPQPSPLLLLNALHLLALSRCAVSLAYLASPCLSHLLHCVVVTLLSSHIGEPGLIPGRVTSGFSYGGISRFICPFIPVLLHTHLNHPHRLSRTRLTAPFPPRVNSSHTRHQDGDAGSGNMLASRPPTTANRTFLASTAKITYQTGVRRCIVNCTTRRRTDKMSDGNRRAIPTYEGTCHPPMLLSSFSLGATVAERLACSPPTKAIRAQSPAGSLRIFSSENRAGRSVGWWVFSGISRFPCPFILTPITLIGSQDLDGFCPRDWCIAALGSEFGERVNPDLRGGGSCRAVLKLGVSGAAIGPLVKQKWNTLHGRNVERANAQKRRGRGGLVVRLLASHQGEPGSIPGGVAPRLSQVGIVPDDAAGQRVSSGISQLSRPLIPALRHIYLTSPSSALKT</sequence>
<feature type="region of interest" description="Disordered" evidence="1">
    <location>
        <begin position="117"/>
        <end position="149"/>
    </location>
</feature>
<organism evidence="2 3">
    <name type="scientific">Dryococelus australis</name>
    <dbReference type="NCBI Taxonomy" id="614101"/>
    <lineage>
        <taxon>Eukaryota</taxon>
        <taxon>Metazoa</taxon>
        <taxon>Ecdysozoa</taxon>
        <taxon>Arthropoda</taxon>
        <taxon>Hexapoda</taxon>
        <taxon>Insecta</taxon>
        <taxon>Pterygota</taxon>
        <taxon>Neoptera</taxon>
        <taxon>Polyneoptera</taxon>
        <taxon>Phasmatodea</taxon>
        <taxon>Verophasmatodea</taxon>
        <taxon>Anareolatae</taxon>
        <taxon>Phasmatidae</taxon>
        <taxon>Eurycanthinae</taxon>
        <taxon>Dryococelus</taxon>
    </lineage>
</organism>
<dbReference type="EMBL" id="JARBHB010000003">
    <property type="protein sequence ID" value="KAJ8889479.1"/>
    <property type="molecule type" value="Genomic_DNA"/>
</dbReference>
<protein>
    <submittedName>
        <fullName evidence="2">Uncharacterized protein</fullName>
    </submittedName>
</protein>
<proteinExistence type="predicted"/>
<dbReference type="Proteomes" id="UP001159363">
    <property type="component" value="Chromosome 3"/>
</dbReference>
<reference evidence="2 3" key="1">
    <citation type="submission" date="2023-02" db="EMBL/GenBank/DDBJ databases">
        <title>LHISI_Scaffold_Assembly.</title>
        <authorList>
            <person name="Stuart O.P."/>
            <person name="Cleave R."/>
            <person name="Magrath M.J.L."/>
            <person name="Mikheyev A.S."/>
        </authorList>
    </citation>
    <scope>NUCLEOTIDE SEQUENCE [LARGE SCALE GENOMIC DNA]</scope>
    <source>
        <strain evidence="2">Daus_M_001</strain>
        <tissue evidence="2">Leg muscle</tissue>
    </source>
</reference>
<evidence type="ECO:0000313" key="3">
    <source>
        <dbReference type="Proteomes" id="UP001159363"/>
    </source>
</evidence>
<comment type="caution">
    <text evidence="2">The sequence shown here is derived from an EMBL/GenBank/DDBJ whole genome shotgun (WGS) entry which is preliminary data.</text>
</comment>
<name>A0ABQ9HZI2_9NEOP</name>
<evidence type="ECO:0000256" key="1">
    <source>
        <dbReference type="SAM" id="MobiDB-lite"/>
    </source>
</evidence>
<accession>A0ABQ9HZI2</accession>
<evidence type="ECO:0000313" key="2">
    <source>
        <dbReference type="EMBL" id="KAJ8889479.1"/>
    </source>
</evidence>
<gene>
    <name evidence="2" type="ORF">PR048_008978</name>
</gene>